<name>A0ABR1E2N6_NECAM</name>
<reference evidence="1 2" key="1">
    <citation type="submission" date="2023-08" db="EMBL/GenBank/DDBJ databases">
        <title>A Necator americanus chromosomal reference genome.</title>
        <authorList>
            <person name="Ilik V."/>
            <person name="Petrzelkova K.J."/>
            <person name="Pardy F."/>
            <person name="Fuh T."/>
            <person name="Niatou-Singa F.S."/>
            <person name="Gouil Q."/>
            <person name="Baker L."/>
            <person name="Ritchie M.E."/>
            <person name="Jex A.R."/>
            <person name="Gazzola D."/>
            <person name="Li H."/>
            <person name="Toshio Fujiwara R."/>
            <person name="Zhan B."/>
            <person name="Aroian R.V."/>
            <person name="Pafco B."/>
            <person name="Schwarz E.M."/>
        </authorList>
    </citation>
    <scope>NUCLEOTIDE SEQUENCE [LARGE SCALE GENOMIC DNA]</scope>
    <source>
        <strain evidence="1 2">Aroian</strain>
        <tissue evidence="1">Whole animal</tissue>
    </source>
</reference>
<dbReference type="Proteomes" id="UP001303046">
    <property type="component" value="Unassembled WGS sequence"/>
</dbReference>
<organism evidence="1 2">
    <name type="scientific">Necator americanus</name>
    <name type="common">Human hookworm</name>
    <dbReference type="NCBI Taxonomy" id="51031"/>
    <lineage>
        <taxon>Eukaryota</taxon>
        <taxon>Metazoa</taxon>
        <taxon>Ecdysozoa</taxon>
        <taxon>Nematoda</taxon>
        <taxon>Chromadorea</taxon>
        <taxon>Rhabditida</taxon>
        <taxon>Rhabditina</taxon>
        <taxon>Rhabditomorpha</taxon>
        <taxon>Strongyloidea</taxon>
        <taxon>Ancylostomatidae</taxon>
        <taxon>Bunostominae</taxon>
        <taxon>Necator</taxon>
    </lineage>
</organism>
<proteinExistence type="predicted"/>
<evidence type="ECO:0000313" key="2">
    <source>
        <dbReference type="Proteomes" id="UP001303046"/>
    </source>
</evidence>
<keyword evidence="2" id="KW-1185">Reference proteome</keyword>
<protein>
    <submittedName>
        <fullName evidence="1">Uncharacterized protein</fullName>
    </submittedName>
</protein>
<dbReference type="EMBL" id="JAVFWL010000005">
    <property type="protein sequence ID" value="KAK6756906.1"/>
    <property type="molecule type" value="Genomic_DNA"/>
</dbReference>
<evidence type="ECO:0000313" key="1">
    <source>
        <dbReference type="EMBL" id="KAK6756906.1"/>
    </source>
</evidence>
<sequence>MHRQNLSSCYSFTKEGNQCIFFFLSGNLPLRSNSTWVWTLDWKNSGHAPTVCRANTADDGAARFIATLSNVSTLGDEWEESLELNKVDRYWCSAQLLETPPGKRLEFAASCDNFTDILASNA</sequence>
<comment type="caution">
    <text evidence="1">The sequence shown here is derived from an EMBL/GenBank/DDBJ whole genome shotgun (WGS) entry which is preliminary data.</text>
</comment>
<gene>
    <name evidence="1" type="primary">Necator_chrV.g19788</name>
    <name evidence="1" type="ORF">RB195_014996</name>
</gene>
<accession>A0ABR1E2N6</accession>